<organism evidence="2 3">
    <name type="scientific">Laspinema palackyanum D2a</name>
    <dbReference type="NCBI Taxonomy" id="2953684"/>
    <lineage>
        <taxon>Bacteria</taxon>
        <taxon>Bacillati</taxon>
        <taxon>Cyanobacteriota</taxon>
        <taxon>Cyanophyceae</taxon>
        <taxon>Oscillatoriophycideae</taxon>
        <taxon>Oscillatoriales</taxon>
        <taxon>Laspinemataceae</taxon>
        <taxon>Laspinema</taxon>
        <taxon>Laspinema palackyanum</taxon>
    </lineage>
</organism>
<sequence length="284" mass="31702">MEVQELKFLLDLLGFPDYRAAITQIKPNPKTKAAERDSLCRTLADRQLVGYAEEILAFAISPAGKSLLQLDPTRLPIAEAEVAILTACAESTITPAQTNLEAATGQSVIQGLAEKGLIKAEKTQITEVWLTARGQEYLREEYNPSGTLPVVSLDMLTNYLRFLRKSLRSPEESVSSHSSPATTPPPSSEVIAPKPLSDDEIVRLIQQLDRELATDNYLPIFHLRKKLQPPFSREEFDRTLYRLQRNDRIELSSLQEAISYSPDQIELGIPQDIGGPLFFIIVTQ</sequence>
<dbReference type="RefSeq" id="WP_368004557.1">
    <property type="nucleotide sequence ID" value="NZ_JAMXFF010000001.1"/>
</dbReference>
<reference evidence="2 3" key="1">
    <citation type="journal article" date="2022" name="Front. Microbiol.">
        <title>High genomic differentiation and limited gene flow indicate recent cryptic speciation within the genus Laspinema (cyanobacteria).</title>
        <authorList>
            <person name="Stanojkovic A."/>
            <person name="Skoupy S."/>
            <person name="Skaloud P."/>
            <person name="Dvorak P."/>
        </authorList>
    </citation>
    <scope>NUCLEOTIDE SEQUENCE [LARGE SCALE GENOMIC DNA]</scope>
    <source>
        <strain evidence="2 3">D2a</strain>
    </source>
</reference>
<evidence type="ECO:0000256" key="1">
    <source>
        <dbReference type="SAM" id="MobiDB-lite"/>
    </source>
</evidence>
<keyword evidence="3" id="KW-1185">Reference proteome</keyword>
<gene>
    <name evidence="2" type="ORF">NG799_00455</name>
</gene>
<feature type="region of interest" description="Disordered" evidence="1">
    <location>
        <begin position="171"/>
        <end position="193"/>
    </location>
</feature>
<name>A0ABT2MJA5_9CYAN</name>
<dbReference type="EMBL" id="JAMXFF010000001">
    <property type="protein sequence ID" value="MCT7964798.1"/>
    <property type="molecule type" value="Genomic_DNA"/>
</dbReference>
<protein>
    <submittedName>
        <fullName evidence="2">Uncharacterized protein</fullName>
    </submittedName>
</protein>
<accession>A0ABT2MJA5</accession>
<evidence type="ECO:0000313" key="2">
    <source>
        <dbReference type="EMBL" id="MCT7964798.1"/>
    </source>
</evidence>
<feature type="compositionally biased region" description="Low complexity" evidence="1">
    <location>
        <begin position="172"/>
        <end position="181"/>
    </location>
</feature>
<dbReference type="Proteomes" id="UP001525890">
    <property type="component" value="Unassembled WGS sequence"/>
</dbReference>
<comment type="caution">
    <text evidence="2">The sequence shown here is derived from an EMBL/GenBank/DDBJ whole genome shotgun (WGS) entry which is preliminary data.</text>
</comment>
<evidence type="ECO:0000313" key="3">
    <source>
        <dbReference type="Proteomes" id="UP001525890"/>
    </source>
</evidence>
<proteinExistence type="predicted"/>